<dbReference type="Proteomes" id="UP000009235">
    <property type="component" value="Chromosome"/>
</dbReference>
<protein>
    <recommendedName>
        <fullName evidence="3">NUDIX hydrolase</fullName>
    </recommendedName>
</protein>
<dbReference type="EMBL" id="CP002786">
    <property type="protein sequence ID" value="AEF40821.1"/>
    <property type="molecule type" value="Genomic_DNA"/>
</dbReference>
<dbReference type="InterPro" id="IPR007362">
    <property type="entry name" value="DUF429"/>
</dbReference>
<dbReference type="STRING" id="443218.AS9A_2374"/>
<dbReference type="HOGENOM" id="CLU_080977_1_0_11"/>
<evidence type="ECO:0000313" key="1">
    <source>
        <dbReference type="EMBL" id="AEF40821.1"/>
    </source>
</evidence>
<organism evidence="1 2">
    <name type="scientific">Hoyosella subflava (strain DSM 45089 / JCM 17490 / NBRC 109087 / DQS3-9A1)</name>
    <name type="common">Amycolicicoccus subflavus</name>
    <dbReference type="NCBI Taxonomy" id="443218"/>
    <lineage>
        <taxon>Bacteria</taxon>
        <taxon>Bacillati</taxon>
        <taxon>Actinomycetota</taxon>
        <taxon>Actinomycetes</taxon>
        <taxon>Mycobacteriales</taxon>
        <taxon>Hoyosellaceae</taxon>
        <taxon>Hoyosella</taxon>
    </lineage>
</organism>
<proteinExistence type="predicted"/>
<name>F6ES06_HOYSD</name>
<evidence type="ECO:0000313" key="2">
    <source>
        <dbReference type="Proteomes" id="UP000009235"/>
    </source>
</evidence>
<evidence type="ECO:0008006" key="3">
    <source>
        <dbReference type="Google" id="ProtNLM"/>
    </source>
</evidence>
<keyword evidence="2" id="KW-1185">Reference proteome</keyword>
<sequence>MTRVRGIDGYARGWIGVELDDGALVRVESAPTLAALCDPGCAVIGVDIPLGFPEKGWRAADFAARRRLGVRRNSIFLAPPASVWEEDEWVAANKLTRQLTGQGLTKQAYALRTKVLEANALSGMTEQPLREVHPELSFAAMNGSPLPYTKKTWNGVMARRALLAACGIAVPDDLGDAGTVPVDDVLDAAAAAWSAHRIAVGAATALPEQPELSSDGRPMAIWY</sequence>
<accession>F6ES06</accession>
<reference evidence="1 2" key="1">
    <citation type="journal article" date="2011" name="J. Bacteriol.">
        <title>Complete genome sequence of Amycolicicoccus subflavus DQS3-9A1T, an actinomycete isolated from crude oil-polluted soil.</title>
        <authorList>
            <person name="Cai M."/>
            <person name="Chen W.M."/>
            <person name="Nie Y."/>
            <person name="Chi C.Q."/>
            <person name="Wang Y.N."/>
            <person name="Tang Y.Q."/>
            <person name="Li G.Y."/>
            <person name="Wu X.L."/>
        </authorList>
    </citation>
    <scope>NUCLEOTIDE SEQUENCE [LARGE SCALE GENOMIC DNA]</scope>
    <source>
        <strain evidence="2">DSM 45089 / DQS3-9A1</strain>
    </source>
</reference>
<dbReference type="KEGG" id="asd:AS9A_2374"/>
<dbReference type="AlphaFoldDB" id="F6ES06"/>
<gene>
    <name evidence="1" type="ordered locus">AS9A_2374</name>
</gene>
<dbReference type="RefSeq" id="WP_013807170.1">
    <property type="nucleotide sequence ID" value="NC_015564.1"/>
</dbReference>
<dbReference type="Pfam" id="PF04250">
    <property type="entry name" value="DUF429"/>
    <property type="match status" value="1"/>
</dbReference>
<dbReference type="eggNOG" id="COG4923">
    <property type="taxonomic scope" value="Bacteria"/>
</dbReference>
<dbReference type="OrthoDB" id="9811476at2"/>